<dbReference type="PANTHER" id="PTHR46224">
    <property type="entry name" value="ANKYRIN REPEAT FAMILY PROTEIN"/>
    <property type="match status" value="1"/>
</dbReference>
<dbReference type="Proteomes" id="UP000636709">
    <property type="component" value="Unassembled WGS sequence"/>
</dbReference>
<keyword evidence="3" id="KW-1185">Reference proteome</keyword>
<dbReference type="InterPro" id="IPR051616">
    <property type="entry name" value="Cul2-RING_E3_ligase_SR"/>
</dbReference>
<dbReference type="PROSITE" id="PS50088">
    <property type="entry name" value="ANK_REPEAT"/>
    <property type="match status" value="3"/>
</dbReference>
<dbReference type="Pfam" id="PF12796">
    <property type="entry name" value="Ank_2"/>
    <property type="match status" value="2"/>
</dbReference>
<name>A0A835B2S3_9POAL</name>
<dbReference type="SMART" id="SM00248">
    <property type="entry name" value="ANK"/>
    <property type="match status" value="5"/>
</dbReference>
<accession>A0A835B2S3</accession>
<dbReference type="PROSITE" id="PS50297">
    <property type="entry name" value="ANK_REP_REGION"/>
    <property type="match status" value="3"/>
</dbReference>
<dbReference type="InterPro" id="IPR002110">
    <property type="entry name" value="Ankyrin_rpt"/>
</dbReference>
<gene>
    <name evidence="2" type="ORF">HU200_043659</name>
</gene>
<dbReference type="Pfam" id="PF00023">
    <property type="entry name" value="Ank"/>
    <property type="match status" value="1"/>
</dbReference>
<reference evidence="2" key="1">
    <citation type="submission" date="2020-07" db="EMBL/GenBank/DDBJ databases">
        <title>Genome sequence and genetic diversity analysis of an under-domesticated orphan crop, white fonio (Digitaria exilis).</title>
        <authorList>
            <person name="Bennetzen J.L."/>
            <person name="Chen S."/>
            <person name="Ma X."/>
            <person name="Wang X."/>
            <person name="Yssel A.E.J."/>
            <person name="Chaluvadi S.R."/>
            <person name="Johnson M."/>
            <person name="Gangashetty P."/>
            <person name="Hamidou F."/>
            <person name="Sanogo M.D."/>
            <person name="Zwaenepoel A."/>
            <person name="Wallace J."/>
            <person name="Van De Peer Y."/>
            <person name="Van Deynze A."/>
        </authorList>
    </citation>
    <scope>NUCLEOTIDE SEQUENCE</scope>
    <source>
        <tissue evidence="2">Leaves</tissue>
    </source>
</reference>
<dbReference type="PANTHER" id="PTHR46224:SF20">
    <property type="entry name" value="OS02G0491900 PROTEIN"/>
    <property type="match status" value="1"/>
</dbReference>
<proteinExistence type="predicted"/>
<dbReference type="Gene3D" id="1.25.40.20">
    <property type="entry name" value="Ankyrin repeat-containing domain"/>
    <property type="match status" value="1"/>
</dbReference>
<evidence type="ECO:0000313" key="3">
    <source>
        <dbReference type="Proteomes" id="UP000636709"/>
    </source>
</evidence>
<dbReference type="InterPro" id="IPR036770">
    <property type="entry name" value="Ankyrin_rpt-contain_sf"/>
</dbReference>
<dbReference type="EMBL" id="JACEFO010002071">
    <property type="protein sequence ID" value="KAF8686153.1"/>
    <property type="molecule type" value="Genomic_DNA"/>
</dbReference>
<dbReference type="SUPFAM" id="SSF48403">
    <property type="entry name" value="Ankyrin repeat"/>
    <property type="match status" value="1"/>
</dbReference>
<organism evidence="2 3">
    <name type="scientific">Digitaria exilis</name>
    <dbReference type="NCBI Taxonomy" id="1010633"/>
    <lineage>
        <taxon>Eukaryota</taxon>
        <taxon>Viridiplantae</taxon>
        <taxon>Streptophyta</taxon>
        <taxon>Embryophyta</taxon>
        <taxon>Tracheophyta</taxon>
        <taxon>Spermatophyta</taxon>
        <taxon>Magnoliopsida</taxon>
        <taxon>Liliopsida</taxon>
        <taxon>Poales</taxon>
        <taxon>Poaceae</taxon>
        <taxon>PACMAD clade</taxon>
        <taxon>Panicoideae</taxon>
        <taxon>Panicodae</taxon>
        <taxon>Paniceae</taxon>
        <taxon>Anthephorinae</taxon>
        <taxon>Digitaria</taxon>
    </lineage>
</organism>
<evidence type="ECO:0000256" key="1">
    <source>
        <dbReference type="PROSITE-ProRule" id="PRU00023"/>
    </source>
</evidence>
<comment type="caution">
    <text evidence="2">The sequence shown here is derived from an EMBL/GenBank/DDBJ whole genome shotgun (WGS) entry which is preliminary data.</text>
</comment>
<keyword evidence="1" id="KW-0040">ANK repeat</keyword>
<evidence type="ECO:0000313" key="2">
    <source>
        <dbReference type="EMBL" id="KAF8686153.1"/>
    </source>
</evidence>
<feature type="repeat" description="ANK" evidence="1">
    <location>
        <begin position="245"/>
        <end position="277"/>
    </location>
</feature>
<dbReference type="PRINTS" id="PR01415">
    <property type="entry name" value="ANKYRIN"/>
</dbReference>
<feature type="repeat" description="ANK" evidence="1">
    <location>
        <begin position="181"/>
        <end position="213"/>
    </location>
</feature>
<protein>
    <submittedName>
        <fullName evidence="2">Uncharacterized protein</fullName>
    </submittedName>
</protein>
<feature type="repeat" description="ANK" evidence="1">
    <location>
        <begin position="149"/>
        <end position="181"/>
    </location>
</feature>
<dbReference type="OrthoDB" id="687667at2759"/>
<dbReference type="AlphaFoldDB" id="A0A835B2S3"/>
<sequence>MAAPPTFPAALLGRLEVLAAGRRNPNPSPMSPLPGSPHDLLLRAAFDANLRLIKKMVRELGGGGGEGEGRGAEKVRAFRDSNGISVPHVSAGRGKLPVCRYLVEELRLDVNAVSKEGAFGFHGRFDGGSVDVVQYLLDNGSDTETLIRTGLTPLVYAVGKGNCEIVQSLLSKGAHIDALTTVGAALHFAAHNGRDDMVKILLDHHADHNKIAYGANRPLIYAIYARSLKCLKLLIEAGADVQGIGTETPLALAATYGLTDILKCLVQAGADPNVRDGFGFTPIENAARYSRREDVEILFPVTSRIPGVRDWSVDGIISYAKSKPVLKVLLKTIIIFINCFDCSCFLIQ</sequence>